<comment type="caution">
    <text evidence="1">The sequence shown here is derived from an EMBL/GenBank/DDBJ whole genome shotgun (WGS) entry which is preliminary data.</text>
</comment>
<accession>A0ACB7PCD8</accession>
<gene>
    <name evidence="1" type="ORF">F5144DRAFT_252663</name>
</gene>
<proteinExistence type="predicted"/>
<evidence type="ECO:0000313" key="1">
    <source>
        <dbReference type="EMBL" id="KAH6632481.1"/>
    </source>
</evidence>
<evidence type="ECO:0000313" key="2">
    <source>
        <dbReference type="Proteomes" id="UP000724584"/>
    </source>
</evidence>
<name>A0ACB7PCD8_9PEZI</name>
<dbReference type="Proteomes" id="UP000724584">
    <property type="component" value="Unassembled WGS sequence"/>
</dbReference>
<reference evidence="1 2" key="1">
    <citation type="journal article" date="2021" name="Nat. Commun.">
        <title>Genetic determinants of endophytism in the Arabidopsis root mycobiome.</title>
        <authorList>
            <person name="Mesny F."/>
            <person name="Miyauchi S."/>
            <person name="Thiergart T."/>
            <person name="Pickel B."/>
            <person name="Atanasova L."/>
            <person name="Karlsson M."/>
            <person name="Huettel B."/>
            <person name="Barry K.W."/>
            <person name="Haridas S."/>
            <person name="Chen C."/>
            <person name="Bauer D."/>
            <person name="Andreopoulos W."/>
            <person name="Pangilinan J."/>
            <person name="LaButti K."/>
            <person name="Riley R."/>
            <person name="Lipzen A."/>
            <person name="Clum A."/>
            <person name="Drula E."/>
            <person name="Henrissat B."/>
            <person name="Kohler A."/>
            <person name="Grigoriev I.V."/>
            <person name="Martin F.M."/>
            <person name="Hacquard S."/>
        </authorList>
    </citation>
    <scope>NUCLEOTIDE SEQUENCE [LARGE SCALE GENOMIC DNA]</scope>
    <source>
        <strain evidence="1 2">MPI-SDFR-AT-0079</strain>
    </source>
</reference>
<protein>
    <submittedName>
        <fullName evidence="1">Uncharacterized protein</fullName>
    </submittedName>
</protein>
<sequence length="662" mass="72771">MAFNPGFEPDRLVQGSQYVTLPFNQHRVYVGVRVCQLLWRGKTRLESYIQFAPCCNDAPSAEELDRIIDDLHLKSFGPGKWIYTDRDYLPPSPQSGISCEEKSQSDDVLEKLLQRCKAKFESWKQKSETLQDKGSQEFTRGLKEEQATLKRNIDALNDFAAAERQVVDQLPGKRRRKNVATHSGVKNLVKDWKDTLLVVSFVAKVEEGVAVIKQQLSDDRSSSTGDYFNDLVEYRQRQQNEQNDNGTEFMSTLKKVADAAERRAKSANKDQTTTAFVCRFVSHLVQHLHRQREPNYSQTDNADHEGELKRLESVPVVICRIVNGLRKDKGAEALVVLNALVEVQFKASTIRDMSQERQDAFVSSAIKELASVDLSVPSHTRLFHPAVLVYWALTAMKLDFATICGLIELEEFSAADPLSELDALAKGWLSSEIPFAMMMPLSECEKLVQADNNPQRARDDEKSTPRVDANQRSFPRSPVLANVAGRGPTPGPHHPQSPGVDRAGDVLTTAAPALHNSPVVPVDSESGAADASLDGTQSPGQVFVGYQAGVPRAGHVSSTATLDNSAGGRSGYVDPAGLQDGPPLSMTYISSLEAMGTGVMGGSSMEMACIREQDTGAAPNSTGNDQWRYATTFGRVLPDAVWSGNDEFMGFRADQAMSPTSE</sequence>
<organism evidence="1 2">
    <name type="scientific">Chaetomium tenue</name>
    <dbReference type="NCBI Taxonomy" id="1854479"/>
    <lineage>
        <taxon>Eukaryota</taxon>
        <taxon>Fungi</taxon>
        <taxon>Dikarya</taxon>
        <taxon>Ascomycota</taxon>
        <taxon>Pezizomycotina</taxon>
        <taxon>Sordariomycetes</taxon>
        <taxon>Sordariomycetidae</taxon>
        <taxon>Sordariales</taxon>
        <taxon>Chaetomiaceae</taxon>
        <taxon>Chaetomium</taxon>
    </lineage>
</organism>
<dbReference type="EMBL" id="JAGIZQ010000004">
    <property type="protein sequence ID" value="KAH6632481.1"/>
    <property type="molecule type" value="Genomic_DNA"/>
</dbReference>
<keyword evidence="2" id="KW-1185">Reference proteome</keyword>